<keyword evidence="4" id="KW-0997">Cell inner membrane</keyword>
<evidence type="ECO:0000313" key="16">
    <source>
        <dbReference type="EMBL" id="KAB0681777.1"/>
    </source>
</evidence>
<evidence type="ECO:0000256" key="14">
    <source>
        <dbReference type="SAM" id="Phobius"/>
    </source>
</evidence>
<evidence type="ECO:0000256" key="5">
    <source>
        <dbReference type="ARBA" id="ARBA00022692"/>
    </source>
</evidence>
<evidence type="ECO:0000256" key="1">
    <source>
        <dbReference type="ARBA" id="ARBA00004382"/>
    </source>
</evidence>
<comment type="similarity">
    <text evidence="11">Belongs to the PpiD chaperone family.</text>
</comment>
<keyword evidence="5 14" id="KW-0812">Transmembrane</keyword>
<dbReference type="Pfam" id="PF13624">
    <property type="entry name" value="SurA_N_3"/>
    <property type="match status" value="1"/>
</dbReference>
<feature type="domain" description="PpiC" evidence="15">
    <location>
        <begin position="316"/>
        <end position="437"/>
    </location>
</feature>
<reference evidence="16 17" key="1">
    <citation type="submission" date="2019-09" db="EMBL/GenBank/DDBJ databases">
        <title>YIM 132180 draft genome.</title>
        <authorList>
            <person name="Zhang K."/>
        </authorList>
    </citation>
    <scope>NUCLEOTIDE SEQUENCE [LARGE SCALE GENOMIC DNA]</scope>
    <source>
        <strain evidence="16 17">YIM 132180</strain>
    </source>
</reference>
<dbReference type="GO" id="GO:0003755">
    <property type="term" value="F:peptidyl-prolyl cis-trans isomerase activity"/>
    <property type="evidence" value="ECO:0007669"/>
    <property type="project" value="InterPro"/>
</dbReference>
<keyword evidence="3" id="KW-1003">Cell membrane</keyword>
<evidence type="ECO:0000259" key="15">
    <source>
        <dbReference type="Pfam" id="PF13145"/>
    </source>
</evidence>
<keyword evidence="16" id="KW-0413">Isomerase</keyword>
<evidence type="ECO:0000313" key="17">
    <source>
        <dbReference type="Proteomes" id="UP000432089"/>
    </source>
</evidence>
<comment type="subcellular location">
    <subcellularLocation>
        <location evidence="1">Cell inner membrane</location>
        <topology evidence="1">Single-pass type II membrane protein</topology>
        <orientation evidence="1">Periplasmic side</orientation>
    </subcellularLocation>
</comment>
<keyword evidence="7 14" id="KW-0472">Membrane</keyword>
<dbReference type="EMBL" id="VZDO01000002">
    <property type="protein sequence ID" value="KAB0681777.1"/>
    <property type="molecule type" value="Genomic_DNA"/>
</dbReference>
<dbReference type="InterPro" id="IPR000297">
    <property type="entry name" value="PPIase_PpiC"/>
</dbReference>
<dbReference type="Proteomes" id="UP000432089">
    <property type="component" value="Unassembled WGS sequence"/>
</dbReference>
<dbReference type="InterPro" id="IPR027304">
    <property type="entry name" value="Trigger_fact/SurA_dom_sf"/>
</dbReference>
<feature type="transmembrane region" description="Helical" evidence="14">
    <location>
        <begin position="81"/>
        <end position="103"/>
    </location>
</feature>
<dbReference type="PANTHER" id="PTHR47529">
    <property type="entry name" value="PEPTIDYL-PROLYL CIS-TRANS ISOMERASE D"/>
    <property type="match status" value="1"/>
</dbReference>
<gene>
    <name evidence="16" type="ORF">F6X38_02840</name>
</gene>
<dbReference type="GO" id="GO:0005886">
    <property type="term" value="C:plasma membrane"/>
    <property type="evidence" value="ECO:0007669"/>
    <property type="project" value="UniProtKB-SubCell"/>
</dbReference>
<evidence type="ECO:0000256" key="7">
    <source>
        <dbReference type="ARBA" id="ARBA00023136"/>
    </source>
</evidence>
<evidence type="ECO:0000256" key="2">
    <source>
        <dbReference type="ARBA" id="ARBA00018370"/>
    </source>
</evidence>
<evidence type="ECO:0000256" key="11">
    <source>
        <dbReference type="ARBA" id="ARBA00038408"/>
    </source>
</evidence>
<keyword evidence="6 14" id="KW-1133">Transmembrane helix</keyword>
<evidence type="ECO:0000256" key="3">
    <source>
        <dbReference type="ARBA" id="ARBA00022475"/>
    </source>
</evidence>
<comment type="caution">
    <text evidence="16">The sequence shown here is derived from an EMBL/GenBank/DDBJ whole genome shotgun (WGS) entry which is preliminary data.</text>
</comment>
<dbReference type="PANTHER" id="PTHR47529:SF1">
    <property type="entry name" value="PERIPLASMIC CHAPERONE PPID"/>
    <property type="match status" value="1"/>
</dbReference>
<dbReference type="SUPFAM" id="SSF54534">
    <property type="entry name" value="FKBP-like"/>
    <property type="match status" value="1"/>
</dbReference>
<keyword evidence="8" id="KW-0143">Chaperone</keyword>
<sequence length="699" mass="75666">MMMRIVSIRNFKRRIEVAASYRRRPANPNPFAAPADAAAAREIQRRAACVSLPHFPIAGSRRGSRFPRTMLKTLRNKTSGLIAKGILGLVVVGFVVTGFAGFFQGGQSTTVVSAGRTKLGFEDYLLAWRQFEVVIARQLQRRPTKEEAVQQGIEQRVLSQLITDAALDEQARRLDLGMSEERLAQLISEDPSFHNGTGNFSRDAFRQFLNGIGMSENGFIRNRQRNAASSQLVDAVARGATAPLAVRTAFGLYSDERRTVDYLTIPTASVEPIAEPAPDALAKYFDTNKQRYRAPEYRAVDYVLLTPEALSDPAAVTDEDVQREYDRAKSRYTTPERRQVQQLLFSDAAAATAARAQLAGGTPVEQLAAAANGQKPSVSDLGLRAKSEIRDKSIADAAFALQPGQVSEVVNGAFGPALLRILKTEPEVVKPLDEVRDDVRQRLALQIANDEVQQARNTFDDARAGGATLKEAAQRAGVALKSVPAVSRVGEAPDEKPVADLPQAEGFLDGVFAADIGAENPVIDLQPSGALIYEVTKIDPARDRTLDDVRAKVVADWKSDEAQRLVGERATELKKRLDGGESLDAIASAEKLTKETAPAVTRQTASGQLGGEGAEKAFAGKEGLTAIATGPDGASRLLMRVASVAPPIDPLKSIKDSDADQLDQYVQNDLLQSYVDGLRQDLQVVPHPQAIAQIQASVR</sequence>
<dbReference type="AlphaFoldDB" id="A0A7V7PRZ2"/>
<dbReference type="Gene3D" id="3.10.50.40">
    <property type="match status" value="1"/>
</dbReference>
<evidence type="ECO:0000256" key="10">
    <source>
        <dbReference type="ARBA" id="ARBA00031484"/>
    </source>
</evidence>
<evidence type="ECO:0000256" key="4">
    <source>
        <dbReference type="ARBA" id="ARBA00022519"/>
    </source>
</evidence>
<protein>
    <recommendedName>
        <fullName evidence="2">Parvulin-like PPIase</fullName>
    </recommendedName>
    <alternativeName>
        <fullName evidence="9">Peptidyl-prolyl cis-trans isomerase plp</fullName>
    </alternativeName>
    <alternativeName>
        <fullName evidence="12">Periplasmic chaperone PpiD</fullName>
    </alternativeName>
    <alternativeName>
        <fullName evidence="13">Periplasmic folding chaperone</fullName>
    </alternativeName>
    <alternativeName>
        <fullName evidence="10">Rotamase plp</fullName>
    </alternativeName>
</protein>
<dbReference type="SUPFAM" id="SSF109998">
    <property type="entry name" value="Triger factor/SurA peptide-binding domain-like"/>
    <property type="match status" value="1"/>
</dbReference>
<organism evidence="16 17">
    <name type="scientific">Plantimonas leprariae</name>
    <dbReference type="NCBI Taxonomy" id="2615207"/>
    <lineage>
        <taxon>Bacteria</taxon>
        <taxon>Pseudomonadati</taxon>
        <taxon>Pseudomonadota</taxon>
        <taxon>Alphaproteobacteria</taxon>
        <taxon>Hyphomicrobiales</taxon>
        <taxon>Aurantimonadaceae</taxon>
        <taxon>Plantimonas</taxon>
    </lineage>
</organism>
<dbReference type="InterPro" id="IPR052029">
    <property type="entry name" value="PpiD_chaperone"/>
</dbReference>
<dbReference type="InterPro" id="IPR046357">
    <property type="entry name" value="PPIase_dom_sf"/>
</dbReference>
<proteinExistence type="inferred from homology"/>
<dbReference type="Pfam" id="PF13145">
    <property type="entry name" value="Rotamase_2"/>
    <property type="match status" value="1"/>
</dbReference>
<dbReference type="Gene3D" id="1.10.4030.10">
    <property type="entry name" value="Porin chaperone SurA, peptide-binding domain"/>
    <property type="match status" value="1"/>
</dbReference>
<accession>A0A7V7PRZ2</accession>
<evidence type="ECO:0000256" key="6">
    <source>
        <dbReference type="ARBA" id="ARBA00022989"/>
    </source>
</evidence>
<name>A0A7V7PRZ2_9HYPH</name>
<evidence type="ECO:0000256" key="13">
    <source>
        <dbReference type="ARBA" id="ARBA00042775"/>
    </source>
</evidence>
<evidence type="ECO:0000256" key="9">
    <source>
        <dbReference type="ARBA" id="ARBA00030642"/>
    </source>
</evidence>
<evidence type="ECO:0000256" key="12">
    <source>
        <dbReference type="ARBA" id="ARBA00040743"/>
    </source>
</evidence>
<keyword evidence="17" id="KW-1185">Reference proteome</keyword>
<evidence type="ECO:0000256" key="8">
    <source>
        <dbReference type="ARBA" id="ARBA00023186"/>
    </source>
</evidence>